<reference evidence="2" key="1">
    <citation type="journal article" date="2021" name="bioRxiv">
        <title>Whole Genome Assembly and Annotation of Northern Wild Rice, Zizania palustris L., Supports a Whole Genome Duplication in the Zizania Genus.</title>
        <authorList>
            <person name="Haas M."/>
            <person name="Kono T."/>
            <person name="Macchietto M."/>
            <person name="Millas R."/>
            <person name="McGilp L."/>
            <person name="Shao M."/>
            <person name="Duquette J."/>
            <person name="Hirsch C.N."/>
            <person name="Kimball J."/>
        </authorList>
    </citation>
    <scope>NUCLEOTIDE SEQUENCE</scope>
    <source>
        <tissue evidence="2">Fresh leaf tissue</tissue>
    </source>
</reference>
<evidence type="ECO:0000256" key="1">
    <source>
        <dbReference type="SAM" id="MobiDB-lite"/>
    </source>
</evidence>
<name>A0A8J5SBM6_ZIZPA</name>
<evidence type="ECO:0000313" key="2">
    <source>
        <dbReference type="EMBL" id="KAG8052764.1"/>
    </source>
</evidence>
<evidence type="ECO:0000313" key="3">
    <source>
        <dbReference type="Proteomes" id="UP000729402"/>
    </source>
</evidence>
<keyword evidence="3" id="KW-1185">Reference proteome</keyword>
<dbReference type="Proteomes" id="UP000729402">
    <property type="component" value="Unassembled WGS sequence"/>
</dbReference>
<accession>A0A8J5SBM6</accession>
<reference evidence="2" key="2">
    <citation type="submission" date="2021-02" db="EMBL/GenBank/DDBJ databases">
        <authorList>
            <person name="Kimball J.A."/>
            <person name="Haas M.W."/>
            <person name="Macchietto M."/>
            <person name="Kono T."/>
            <person name="Duquette J."/>
            <person name="Shao M."/>
        </authorList>
    </citation>
    <scope>NUCLEOTIDE SEQUENCE</scope>
    <source>
        <tissue evidence="2">Fresh leaf tissue</tissue>
    </source>
</reference>
<dbReference type="EMBL" id="JAAALK010000288">
    <property type="protein sequence ID" value="KAG8052764.1"/>
    <property type="molecule type" value="Genomic_DNA"/>
</dbReference>
<protein>
    <submittedName>
        <fullName evidence="2">Uncharacterized protein</fullName>
    </submittedName>
</protein>
<gene>
    <name evidence="2" type="ORF">GUJ93_ZPchr0001g30572</name>
</gene>
<sequence length="111" mass="11419">MGHGGRSGPAAACLGVGGDTGGAGERKRRQRKREREQEEKAAPAGAAARKGCAARMLCEGDLWRGLERRLGVVGDSARALAGSSLARARRLIGASVESPVAKRLASKRAAA</sequence>
<organism evidence="2 3">
    <name type="scientific">Zizania palustris</name>
    <name type="common">Northern wild rice</name>
    <dbReference type="NCBI Taxonomy" id="103762"/>
    <lineage>
        <taxon>Eukaryota</taxon>
        <taxon>Viridiplantae</taxon>
        <taxon>Streptophyta</taxon>
        <taxon>Embryophyta</taxon>
        <taxon>Tracheophyta</taxon>
        <taxon>Spermatophyta</taxon>
        <taxon>Magnoliopsida</taxon>
        <taxon>Liliopsida</taxon>
        <taxon>Poales</taxon>
        <taxon>Poaceae</taxon>
        <taxon>BOP clade</taxon>
        <taxon>Oryzoideae</taxon>
        <taxon>Oryzeae</taxon>
        <taxon>Zizaniinae</taxon>
        <taxon>Zizania</taxon>
    </lineage>
</organism>
<proteinExistence type="predicted"/>
<comment type="caution">
    <text evidence="2">The sequence shown here is derived from an EMBL/GenBank/DDBJ whole genome shotgun (WGS) entry which is preliminary data.</text>
</comment>
<feature type="region of interest" description="Disordered" evidence="1">
    <location>
        <begin position="1"/>
        <end position="49"/>
    </location>
</feature>
<dbReference type="AlphaFoldDB" id="A0A8J5SBM6"/>